<dbReference type="EMBL" id="CP060828">
    <property type="protein sequence ID" value="QNP75759.1"/>
    <property type="molecule type" value="Genomic_DNA"/>
</dbReference>
<sequence length="386" mass="41403">MPERLLYLLNVSNPGHLSADSGFTFAELLTSAWADAGVEVTVGAPVPVGDERVRFVATASPATKYRARLAPDLDGLASVVREVRPQAVVVNQIEAAPAVRAALVEAGVDALVAGYCHYLPFSFDNGERLCLDPSLDDGGLGRSILLAFVGGLAACDRVLVHSATAASWTSTVAARMGVDLGEKLHVVPAPRDERLVRDPSDALVPDGIATGVYNHRLYAHYGTREFTDLARRLTAGSPVRLTVLDLLGDRSPERIRLDSSPERFRAELASLDGVMVDSDRGDRLRYRELLAGAHFGLAPLRPGCPWSMSVIDCQGMGLPVVGPRTGWPAEHIADDLLFDTPDDAVRIVTRLATDPAFYLAQAKQAHDSTALLSPALVAARYLEALR</sequence>
<dbReference type="SUPFAM" id="SSF53756">
    <property type="entry name" value="UDP-Glycosyltransferase/glycogen phosphorylase"/>
    <property type="match status" value="1"/>
</dbReference>
<protein>
    <submittedName>
        <fullName evidence="1">Glycosyltransferase family 1 protein</fullName>
    </submittedName>
</protein>
<keyword evidence="2" id="KW-1185">Reference proteome</keyword>
<reference evidence="1 2" key="1">
    <citation type="submission" date="2020-08" db="EMBL/GenBank/DDBJ databases">
        <title>A novel species.</title>
        <authorList>
            <person name="Gao J."/>
        </authorList>
    </citation>
    <scope>NUCLEOTIDE SEQUENCE [LARGE SCALE GENOMIC DNA]</scope>
    <source>
        <strain evidence="1 2">CRXT-G-22</strain>
    </source>
</reference>
<dbReference type="KEGG" id="sroi:IAG44_14385"/>
<dbReference type="GO" id="GO:0016740">
    <property type="term" value="F:transferase activity"/>
    <property type="evidence" value="ECO:0007669"/>
    <property type="project" value="UniProtKB-KW"/>
</dbReference>
<organism evidence="1 2">
    <name type="scientific">Streptomyces roseirectus</name>
    <dbReference type="NCBI Taxonomy" id="2768066"/>
    <lineage>
        <taxon>Bacteria</taxon>
        <taxon>Bacillati</taxon>
        <taxon>Actinomycetota</taxon>
        <taxon>Actinomycetes</taxon>
        <taxon>Kitasatosporales</taxon>
        <taxon>Streptomycetaceae</taxon>
        <taxon>Streptomyces</taxon>
    </lineage>
</organism>
<keyword evidence="1" id="KW-0808">Transferase</keyword>
<accession>A0A7H0ISJ3</accession>
<dbReference type="Gene3D" id="3.40.50.2000">
    <property type="entry name" value="Glycogen Phosphorylase B"/>
    <property type="match status" value="1"/>
</dbReference>
<dbReference type="Proteomes" id="UP000516052">
    <property type="component" value="Chromosome"/>
</dbReference>
<evidence type="ECO:0000313" key="2">
    <source>
        <dbReference type="Proteomes" id="UP000516052"/>
    </source>
</evidence>
<proteinExistence type="predicted"/>
<dbReference type="AlphaFoldDB" id="A0A7H0ISJ3"/>
<name>A0A7H0ISJ3_9ACTN</name>
<evidence type="ECO:0000313" key="1">
    <source>
        <dbReference type="EMBL" id="QNP75759.1"/>
    </source>
</evidence>
<gene>
    <name evidence="1" type="ORF">IAG44_14385</name>
</gene>